<dbReference type="GO" id="GO:0005524">
    <property type="term" value="F:ATP binding"/>
    <property type="evidence" value="ECO:0007669"/>
    <property type="project" value="UniProtKB-KW"/>
</dbReference>
<dbReference type="Pfam" id="PF13581">
    <property type="entry name" value="HATPase_c_2"/>
    <property type="match status" value="1"/>
</dbReference>
<dbReference type="Gene3D" id="3.30.565.10">
    <property type="entry name" value="Histidine kinase-like ATPase, C-terminal domain"/>
    <property type="match status" value="1"/>
</dbReference>
<organism evidence="4 5">
    <name type="scientific">Streptomyces chilikensis</name>
    <dbReference type="NCBI Taxonomy" id="1194079"/>
    <lineage>
        <taxon>Bacteria</taxon>
        <taxon>Bacillati</taxon>
        <taxon>Actinomycetota</taxon>
        <taxon>Actinomycetes</taxon>
        <taxon>Kitasatosporales</taxon>
        <taxon>Streptomycetaceae</taxon>
        <taxon>Streptomyces</taxon>
    </lineage>
</organism>
<sequence length="156" mass="17148">MTTETHPSGETHRPLQSVREFRMAFTSTPRGARLAHRLASQRLDAWGHPYESDLNTTVTLIVAELAANAVSHGRVPGRDFRLCLWLDQAAGLVRVEVTDTRGDRMPPESPSLPAERDAESGRGLCLVSALASRWAVVPRTDGGPGKTLRAEVDIWR</sequence>
<dbReference type="InterPro" id="IPR003594">
    <property type="entry name" value="HATPase_dom"/>
</dbReference>
<evidence type="ECO:0000313" key="5">
    <source>
        <dbReference type="Proteomes" id="UP001551584"/>
    </source>
</evidence>
<feature type="region of interest" description="Disordered" evidence="2">
    <location>
        <begin position="100"/>
        <end position="119"/>
    </location>
</feature>
<keyword evidence="4" id="KW-0067">ATP-binding</keyword>
<evidence type="ECO:0000256" key="1">
    <source>
        <dbReference type="ARBA" id="ARBA00022527"/>
    </source>
</evidence>
<accession>A0ABV3EUV1</accession>
<keyword evidence="5" id="KW-1185">Reference proteome</keyword>
<feature type="domain" description="Histidine kinase/HSP90-like ATPase" evidence="3">
    <location>
        <begin position="28"/>
        <end position="149"/>
    </location>
</feature>
<dbReference type="Proteomes" id="UP001551584">
    <property type="component" value="Unassembled WGS sequence"/>
</dbReference>
<comment type="caution">
    <text evidence="4">The sequence shown here is derived from an EMBL/GenBank/DDBJ whole genome shotgun (WGS) entry which is preliminary data.</text>
</comment>
<keyword evidence="4" id="KW-0547">Nucleotide-binding</keyword>
<evidence type="ECO:0000313" key="4">
    <source>
        <dbReference type="EMBL" id="MEU9579843.1"/>
    </source>
</evidence>
<dbReference type="EMBL" id="JBEZNA010000057">
    <property type="protein sequence ID" value="MEU9579843.1"/>
    <property type="molecule type" value="Genomic_DNA"/>
</dbReference>
<protein>
    <submittedName>
        <fullName evidence="4">ATP-binding protein</fullName>
    </submittedName>
</protein>
<gene>
    <name evidence="4" type="ORF">AB0D95_21650</name>
</gene>
<dbReference type="PANTHER" id="PTHR35526:SF3">
    <property type="entry name" value="ANTI-SIGMA-F FACTOR RSBW"/>
    <property type="match status" value="1"/>
</dbReference>
<dbReference type="InterPro" id="IPR036890">
    <property type="entry name" value="HATPase_C_sf"/>
</dbReference>
<evidence type="ECO:0000259" key="3">
    <source>
        <dbReference type="Pfam" id="PF13581"/>
    </source>
</evidence>
<dbReference type="PANTHER" id="PTHR35526">
    <property type="entry name" value="ANTI-SIGMA-F FACTOR RSBW-RELATED"/>
    <property type="match status" value="1"/>
</dbReference>
<dbReference type="SUPFAM" id="SSF55874">
    <property type="entry name" value="ATPase domain of HSP90 chaperone/DNA topoisomerase II/histidine kinase"/>
    <property type="match status" value="1"/>
</dbReference>
<dbReference type="RefSeq" id="WP_359275096.1">
    <property type="nucleotide sequence ID" value="NZ_JBEZNA010000057.1"/>
</dbReference>
<evidence type="ECO:0000256" key="2">
    <source>
        <dbReference type="SAM" id="MobiDB-lite"/>
    </source>
</evidence>
<reference evidence="4 5" key="1">
    <citation type="submission" date="2024-06" db="EMBL/GenBank/DDBJ databases">
        <title>The Natural Products Discovery Center: Release of the First 8490 Sequenced Strains for Exploring Actinobacteria Biosynthetic Diversity.</title>
        <authorList>
            <person name="Kalkreuter E."/>
            <person name="Kautsar S.A."/>
            <person name="Yang D."/>
            <person name="Bader C.D."/>
            <person name="Teijaro C.N."/>
            <person name="Fluegel L."/>
            <person name="Davis C.M."/>
            <person name="Simpson J.R."/>
            <person name="Lauterbach L."/>
            <person name="Steele A.D."/>
            <person name="Gui C."/>
            <person name="Meng S."/>
            <person name="Li G."/>
            <person name="Viehrig K."/>
            <person name="Ye F."/>
            <person name="Su P."/>
            <person name="Kiefer A.F."/>
            <person name="Nichols A."/>
            <person name="Cepeda A.J."/>
            <person name="Yan W."/>
            <person name="Fan B."/>
            <person name="Jiang Y."/>
            <person name="Adhikari A."/>
            <person name="Zheng C.-J."/>
            <person name="Schuster L."/>
            <person name="Cowan T.M."/>
            <person name="Smanski M.J."/>
            <person name="Chevrette M.G."/>
            <person name="De Carvalho L.P.S."/>
            <person name="Shen B."/>
        </authorList>
    </citation>
    <scope>NUCLEOTIDE SEQUENCE [LARGE SCALE GENOMIC DNA]</scope>
    <source>
        <strain evidence="4 5">NPDC048117</strain>
    </source>
</reference>
<keyword evidence="1" id="KW-0808">Transferase</keyword>
<keyword evidence="1" id="KW-0723">Serine/threonine-protein kinase</keyword>
<name>A0ABV3EUV1_9ACTN</name>
<dbReference type="InterPro" id="IPR050267">
    <property type="entry name" value="Anti-sigma-factor_SerPK"/>
</dbReference>
<keyword evidence="1" id="KW-0418">Kinase</keyword>
<dbReference type="CDD" id="cd16936">
    <property type="entry name" value="HATPase_RsbW-like"/>
    <property type="match status" value="1"/>
</dbReference>
<proteinExistence type="predicted"/>